<sequence length="74" mass="8667">MIERIGEGGMGVVYRAHDARLDRDVALKVLSPGLLHDDDARRRMRREAQRWRASTIRASRRCTSSRPWTAWTCW</sequence>
<keyword evidence="1" id="KW-0547">Nucleotide-binding</keyword>
<comment type="caution">
    <text evidence="2">The sequence shown here is derived from an EMBL/GenBank/DDBJ whole genome shotgun (WGS) entry which is preliminary data.</text>
</comment>
<dbReference type="PROSITE" id="PS00107">
    <property type="entry name" value="PROTEIN_KINASE_ATP"/>
    <property type="match status" value="1"/>
</dbReference>
<dbReference type="GO" id="GO:0005524">
    <property type="term" value="F:ATP binding"/>
    <property type="evidence" value="ECO:0007669"/>
    <property type="project" value="UniProtKB-UniRule"/>
</dbReference>
<protein>
    <recommendedName>
        <fullName evidence="3">Protein kinase domain-containing protein</fullName>
    </recommendedName>
</protein>
<accession>A0A832ICT4</accession>
<keyword evidence="1" id="KW-0067">ATP-binding</keyword>
<dbReference type="InterPro" id="IPR011009">
    <property type="entry name" value="Kinase-like_dom_sf"/>
</dbReference>
<proteinExistence type="predicted"/>
<evidence type="ECO:0000256" key="1">
    <source>
        <dbReference type="PROSITE-ProRule" id="PRU10141"/>
    </source>
</evidence>
<gene>
    <name evidence="2" type="ORF">ENR23_14510</name>
</gene>
<name>A0A832ICT4_UNCEI</name>
<evidence type="ECO:0008006" key="3">
    <source>
        <dbReference type="Google" id="ProtNLM"/>
    </source>
</evidence>
<feature type="binding site" evidence="1">
    <location>
        <position position="28"/>
    </location>
    <ligand>
        <name>ATP</name>
        <dbReference type="ChEBI" id="CHEBI:30616"/>
    </ligand>
</feature>
<dbReference type="AlphaFoldDB" id="A0A832ICT4"/>
<organism evidence="2">
    <name type="scientific">Eiseniibacteriota bacterium</name>
    <dbReference type="NCBI Taxonomy" id="2212470"/>
    <lineage>
        <taxon>Bacteria</taxon>
        <taxon>Candidatus Eiseniibacteriota</taxon>
    </lineage>
</organism>
<dbReference type="EMBL" id="DSQF01000030">
    <property type="protein sequence ID" value="HGZ44592.1"/>
    <property type="molecule type" value="Genomic_DNA"/>
</dbReference>
<dbReference type="Gene3D" id="3.30.200.20">
    <property type="entry name" value="Phosphorylase Kinase, domain 1"/>
    <property type="match status" value="1"/>
</dbReference>
<dbReference type="SUPFAM" id="SSF56112">
    <property type="entry name" value="Protein kinase-like (PK-like)"/>
    <property type="match status" value="1"/>
</dbReference>
<dbReference type="InterPro" id="IPR017441">
    <property type="entry name" value="Protein_kinase_ATP_BS"/>
</dbReference>
<evidence type="ECO:0000313" key="2">
    <source>
        <dbReference type="EMBL" id="HGZ44592.1"/>
    </source>
</evidence>
<reference evidence="2" key="1">
    <citation type="journal article" date="2020" name="mSystems">
        <title>Genome- and Community-Level Interaction Insights into Carbon Utilization and Element Cycling Functions of Hydrothermarchaeota in Hydrothermal Sediment.</title>
        <authorList>
            <person name="Zhou Z."/>
            <person name="Liu Y."/>
            <person name="Xu W."/>
            <person name="Pan J."/>
            <person name="Luo Z.H."/>
            <person name="Li M."/>
        </authorList>
    </citation>
    <scope>NUCLEOTIDE SEQUENCE [LARGE SCALE GENOMIC DNA]</scope>
    <source>
        <strain evidence="2">SpSt-381</strain>
    </source>
</reference>